<name>A0A8K0PFE3_9PEZI</name>
<keyword evidence="2" id="KW-1185">Reference proteome</keyword>
<dbReference type="InterPro" id="IPR029052">
    <property type="entry name" value="Metallo-depent_PP-like"/>
</dbReference>
<comment type="caution">
    <text evidence="1">The sequence shown here is derived from an EMBL/GenBank/DDBJ whole genome shotgun (WGS) entry which is preliminary data.</text>
</comment>
<proteinExistence type="predicted"/>
<dbReference type="PANTHER" id="PTHR12905">
    <property type="entry name" value="METALLOPHOSPHOESTERASE"/>
    <property type="match status" value="1"/>
</dbReference>
<dbReference type="InterPro" id="IPR051693">
    <property type="entry name" value="UPF0046_metallophosphoest"/>
</dbReference>
<organism evidence="1 2">
    <name type="scientific">Elsinoe batatas</name>
    <dbReference type="NCBI Taxonomy" id="2601811"/>
    <lineage>
        <taxon>Eukaryota</taxon>
        <taxon>Fungi</taxon>
        <taxon>Dikarya</taxon>
        <taxon>Ascomycota</taxon>
        <taxon>Pezizomycotina</taxon>
        <taxon>Dothideomycetes</taxon>
        <taxon>Dothideomycetidae</taxon>
        <taxon>Myriangiales</taxon>
        <taxon>Elsinoaceae</taxon>
        <taxon>Elsinoe</taxon>
    </lineage>
</organism>
<gene>
    <name evidence="1" type="ORF">KVT40_005437</name>
</gene>
<evidence type="ECO:0008006" key="3">
    <source>
        <dbReference type="Google" id="ProtNLM"/>
    </source>
</evidence>
<dbReference type="AlphaFoldDB" id="A0A8K0PFE3"/>
<dbReference type="Gene3D" id="3.60.21.10">
    <property type="match status" value="1"/>
</dbReference>
<evidence type="ECO:0000313" key="2">
    <source>
        <dbReference type="Proteomes" id="UP000809789"/>
    </source>
</evidence>
<evidence type="ECO:0000313" key="1">
    <source>
        <dbReference type="EMBL" id="KAG8626492.1"/>
    </source>
</evidence>
<protein>
    <recommendedName>
        <fullName evidence="3">Calcineurin-like phosphoesterase domain-containing protein</fullName>
    </recommendedName>
</protein>
<dbReference type="OrthoDB" id="630188at2759"/>
<dbReference type="PANTHER" id="PTHR12905:SF0">
    <property type="entry name" value="CALCINEURIN-LIKE PHOSPHOESTERASE DOMAIN-CONTAINING PROTEIN"/>
    <property type="match status" value="1"/>
</dbReference>
<dbReference type="Proteomes" id="UP000809789">
    <property type="component" value="Unassembled WGS sequence"/>
</dbReference>
<accession>A0A8K0PFE3</accession>
<dbReference type="EMBL" id="JAESVG020000006">
    <property type="protein sequence ID" value="KAG8626492.1"/>
    <property type="molecule type" value="Genomic_DNA"/>
</dbReference>
<reference evidence="1" key="1">
    <citation type="submission" date="2021-07" db="EMBL/GenBank/DDBJ databases">
        <title>Elsinoe batatas strain:CRI-CJ2 Genome sequencing and assembly.</title>
        <authorList>
            <person name="Huang L."/>
        </authorList>
    </citation>
    <scope>NUCLEOTIDE SEQUENCE</scope>
    <source>
        <strain evidence="1">CRI-CJ2</strain>
    </source>
</reference>
<dbReference type="SUPFAM" id="SSF56300">
    <property type="entry name" value="Metallo-dependent phosphatases"/>
    <property type="match status" value="1"/>
</dbReference>
<sequence length="341" mass="38035">MERKVISILCISDTHLASPFPFGVPRDLPHIDVLIHSGDLTMLGTVPEYHEVLDMLATIPSDLKLEWLARTTERLQHWESRNGVPKWKGRLGHEYWREAEAVWFGPESRAVKEGVTMLKEGRHEFRLSNGALLKVFASPYQPEFCDWAFAYGRNEDRFNSPGYSLSDAVNIATSPADRISGSESHGRAPVGDIDIMMTHGPPYGRLDLTSRGQKVGCPHILASVAQIRPRVHCFGHIHEGWGVEHVRWSDERIPTAIPSENTTQSFTNAWDAVDGTQAIERVVVEAERNILAPGPVHVDLIDRPGRPTRSGASTTLVNAAIMDVSYMPINLPILLWMDIGT</sequence>